<dbReference type="RefSeq" id="WP_314519587.1">
    <property type="nucleotide sequence ID" value="NZ_JASJOU010000024.1"/>
</dbReference>
<proteinExistence type="predicted"/>
<keyword evidence="3" id="KW-1185">Reference proteome</keyword>
<keyword evidence="1" id="KW-0812">Transmembrane</keyword>
<keyword evidence="1" id="KW-1133">Transmembrane helix</keyword>
<gene>
    <name evidence="2" type="ORF">QNI22_38330</name>
</gene>
<dbReference type="Proteomes" id="UP001232063">
    <property type="component" value="Unassembled WGS sequence"/>
</dbReference>
<sequence length="205" mass="23959">MSENYTKGATLLRISYITALSPLITGSSIFLYWFYKRTYFAESVEIEIIAFFTILAYFLFSLATLILCIIFIFKYKSRWTKTLQPLAIIVITFFTIEIYDNLYRALEEKAFVQIINDSNLTISRIWSDSFELDNLSKRGNTFVISFYPIYTYDWDHPLSIGENYMLHPVYITLSGRDGKEKNYLLPSYYKGSCANLKISDVLNNK</sequence>
<feature type="transmembrane region" description="Helical" evidence="1">
    <location>
        <begin position="14"/>
        <end position="35"/>
    </location>
</feature>
<organism evidence="2 3">
    <name type="scientific">Xanthocytophaga agilis</name>
    <dbReference type="NCBI Taxonomy" id="3048010"/>
    <lineage>
        <taxon>Bacteria</taxon>
        <taxon>Pseudomonadati</taxon>
        <taxon>Bacteroidota</taxon>
        <taxon>Cytophagia</taxon>
        <taxon>Cytophagales</taxon>
        <taxon>Rhodocytophagaceae</taxon>
        <taxon>Xanthocytophaga</taxon>
    </lineage>
</organism>
<protein>
    <submittedName>
        <fullName evidence="2">Uncharacterized protein</fullName>
    </submittedName>
</protein>
<name>A0AAE3RAC3_9BACT</name>
<keyword evidence="1" id="KW-0472">Membrane</keyword>
<evidence type="ECO:0000313" key="2">
    <source>
        <dbReference type="EMBL" id="MDJ1506571.1"/>
    </source>
</evidence>
<accession>A0AAE3RAC3</accession>
<feature type="transmembrane region" description="Helical" evidence="1">
    <location>
        <begin position="47"/>
        <end position="73"/>
    </location>
</feature>
<reference evidence="2" key="1">
    <citation type="submission" date="2023-05" db="EMBL/GenBank/DDBJ databases">
        <authorList>
            <person name="Zhang X."/>
        </authorList>
    </citation>
    <scope>NUCLEOTIDE SEQUENCE</scope>
    <source>
        <strain evidence="2">BD1B2-1</strain>
    </source>
</reference>
<evidence type="ECO:0000313" key="3">
    <source>
        <dbReference type="Proteomes" id="UP001232063"/>
    </source>
</evidence>
<evidence type="ECO:0000256" key="1">
    <source>
        <dbReference type="SAM" id="Phobius"/>
    </source>
</evidence>
<comment type="caution">
    <text evidence="2">The sequence shown here is derived from an EMBL/GenBank/DDBJ whole genome shotgun (WGS) entry which is preliminary data.</text>
</comment>
<dbReference type="AlphaFoldDB" id="A0AAE3RAC3"/>
<dbReference type="EMBL" id="JASJOU010000024">
    <property type="protein sequence ID" value="MDJ1506571.1"/>
    <property type="molecule type" value="Genomic_DNA"/>
</dbReference>